<dbReference type="EMBL" id="GBRH01273531">
    <property type="protein sequence ID" value="JAD24364.1"/>
    <property type="molecule type" value="Transcribed_RNA"/>
</dbReference>
<reference evidence="1" key="2">
    <citation type="journal article" date="2015" name="Data Brief">
        <title>Shoot transcriptome of the giant reed, Arundo donax.</title>
        <authorList>
            <person name="Barrero R.A."/>
            <person name="Guerrero F.D."/>
            <person name="Moolhuijzen P."/>
            <person name="Goolsby J.A."/>
            <person name="Tidwell J."/>
            <person name="Bellgard S.E."/>
            <person name="Bellgard M.I."/>
        </authorList>
    </citation>
    <scope>NUCLEOTIDE SEQUENCE</scope>
    <source>
        <tissue evidence="1">Shoot tissue taken approximately 20 cm above the soil surface</tissue>
    </source>
</reference>
<name>A0A0A8YE39_ARUDO</name>
<proteinExistence type="predicted"/>
<accession>A0A0A8YE39</accession>
<protein>
    <submittedName>
        <fullName evidence="1">Uncharacterized protein</fullName>
    </submittedName>
</protein>
<sequence>MYYQATVPSVLVRARRWTRSLGLSSVILVLGSG</sequence>
<organism evidence="1">
    <name type="scientific">Arundo donax</name>
    <name type="common">Giant reed</name>
    <name type="synonym">Donax arundinaceus</name>
    <dbReference type="NCBI Taxonomy" id="35708"/>
    <lineage>
        <taxon>Eukaryota</taxon>
        <taxon>Viridiplantae</taxon>
        <taxon>Streptophyta</taxon>
        <taxon>Embryophyta</taxon>
        <taxon>Tracheophyta</taxon>
        <taxon>Spermatophyta</taxon>
        <taxon>Magnoliopsida</taxon>
        <taxon>Liliopsida</taxon>
        <taxon>Poales</taxon>
        <taxon>Poaceae</taxon>
        <taxon>PACMAD clade</taxon>
        <taxon>Arundinoideae</taxon>
        <taxon>Arundineae</taxon>
        <taxon>Arundo</taxon>
    </lineage>
</organism>
<dbReference type="AlphaFoldDB" id="A0A0A8YE39"/>
<evidence type="ECO:0000313" key="1">
    <source>
        <dbReference type="EMBL" id="JAD24364.1"/>
    </source>
</evidence>
<reference evidence="1" key="1">
    <citation type="submission" date="2014-09" db="EMBL/GenBank/DDBJ databases">
        <authorList>
            <person name="Magalhaes I.L.F."/>
            <person name="Oliveira U."/>
            <person name="Santos F.R."/>
            <person name="Vidigal T.H.D.A."/>
            <person name="Brescovit A.D."/>
            <person name="Santos A.J."/>
        </authorList>
    </citation>
    <scope>NUCLEOTIDE SEQUENCE</scope>
    <source>
        <tissue evidence="1">Shoot tissue taken approximately 20 cm above the soil surface</tissue>
    </source>
</reference>